<dbReference type="Pfam" id="PF13302">
    <property type="entry name" value="Acetyltransf_3"/>
    <property type="match status" value="1"/>
</dbReference>
<dbReference type="PANTHER" id="PTHR43792:SF9">
    <property type="entry name" value="RIBOSOMAL-PROTEIN-ALANINE ACETYLTRANSFERASE"/>
    <property type="match status" value="1"/>
</dbReference>
<dbReference type="EMBL" id="VSSQ01049196">
    <property type="protein sequence ID" value="MPN03269.1"/>
    <property type="molecule type" value="Genomic_DNA"/>
</dbReference>
<evidence type="ECO:0000259" key="1">
    <source>
        <dbReference type="PROSITE" id="PS51186"/>
    </source>
</evidence>
<accession>A0A645EQ39</accession>
<dbReference type="InterPro" id="IPR016181">
    <property type="entry name" value="Acyl_CoA_acyltransferase"/>
</dbReference>
<gene>
    <name evidence="2" type="ORF">SDC9_150496</name>
</gene>
<dbReference type="GO" id="GO:0005737">
    <property type="term" value="C:cytoplasm"/>
    <property type="evidence" value="ECO:0007669"/>
    <property type="project" value="TreeGrafter"/>
</dbReference>
<proteinExistence type="predicted"/>
<sequence length="185" mass="21595">MIPDVFPQFETERLILKEVSLKSSVDMFEIFSDEETLKYYDVEPVTEVEEVKGLIEVLQNRFKNKKGIRWGLYLKDSGKLIGTCGYHDVNREALRGEIGYELSREFWGNGYMKEALEAILNYGFNNMGLNRIQALAEPENEKSIGILKRVGFKEEGILRDYEYYRGGFKNCTMLSILKREYEKDN</sequence>
<dbReference type="PANTHER" id="PTHR43792">
    <property type="entry name" value="GNAT FAMILY, PUTATIVE (AFU_ORTHOLOGUE AFUA_3G00765)-RELATED-RELATED"/>
    <property type="match status" value="1"/>
</dbReference>
<comment type="caution">
    <text evidence="2">The sequence shown here is derived from an EMBL/GenBank/DDBJ whole genome shotgun (WGS) entry which is preliminary data.</text>
</comment>
<dbReference type="Gene3D" id="3.40.630.30">
    <property type="match status" value="1"/>
</dbReference>
<feature type="domain" description="N-acetyltransferase" evidence="1">
    <location>
        <begin position="14"/>
        <end position="178"/>
    </location>
</feature>
<name>A0A645EQ39_9ZZZZ</name>
<dbReference type="InterPro" id="IPR000182">
    <property type="entry name" value="GNAT_dom"/>
</dbReference>
<dbReference type="AlphaFoldDB" id="A0A645EQ39"/>
<dbReference type="PROSITE" id="PS51186">
    <property type="entry name" value="GNAT"/>
    <property type="match status" value="1"/>
</dbReference>
<protein>
    <submittedName>
        <fullName evidence="2">IS1595 family transposase ISSpgl1</fullName>
    </submittedName>
</protein>
<reference evidence="2" key="1">
    <citation type="submission" date="2019-08" db="EMBL/GenBank/DDBJ databases">
        <authorList>
            <person name="Kucharzyk K."/>
            <person name="Murdoch R.W."/>
            <person name="Higgins S."/>
            <person name="Loffler F."/>
        </authorList>
    </citation>
    <scope>NUCLEOTIDE SEQUENCE</scope>
</reference>
<dbReference type="SUPFAM" id="SSF55729">
    <property type="entry name" value="Acyl-CoA N-acyltransferases (Nat)"/>
    <property type="match status" value="1"/>
</dbReference>
<evidence type="ECO:0000313" key="2">
    <source>
        <dbReference type="EMBL" id="MPN03269.1"/>
    </source>
</evidence>
<dbReference type="GO" id="GO:0008999">
    <property type="term" value="F:protein-N-terminal-alanine acetyltransferase activity"/>
    <property type="evidence" value="ECO:0007669"/>
    <property type="project" value="TreeGrafter"/>
</dbReference>
<organism evidence="2">
    <name type="scientific">bioreactor metagenome</name>
    <dbReference type="NCBI Taxonomy" id="1076179"/>
    <lineage>
        <taxon>unclassified sequences</taxon>
        <taxon>metagenomes</taxon>
        <taxon>ecological metagenomes</taxon>
    </lineage>
</organism>
<dbReference type="InterPro" id="IPR051531">
    <property type="entry name" value="N-acetyltransferase"/>
</dbReference>